<organism evidence="2 3">
    <name type="scientific">Streptomyces spinoverrucosus</name>
    <dbReference type="NCBI Taxonomy" id="284043"/>
    <lineage>
        <taxon>Bacteria</taxon>
        <taxon>Bacillati</taxon>
        <taxon>Actinomycetota</taxon>
        <taxon>Actinomycetes</taxon>
        <taxon>Kitasatosporales</taxon>
        <taxon>Streptomycetaceae</taxon>
        <taxon>Streptomyces</taxon>
    </lineage>
</organism>
<evidence type="ECO:0000313" key="2">
    <source>
        <dbReference type="EMBL" id="GEC03251.1"/>
    </source>
</evidence>
<gene>
    <name evidence="2" type="ORF">SSP24_09060</name>
</gene>
<keyword evidence="3" id="KW-1185">Reference proteome</keyword>
<proteinExistence type="predicted"/>
<dbReference type="Proteomes" id="UP000317881">
    <property type="component" value="Unassembled WGS sequence"/>
</dbReference>
<evidence type="ECO:0000313" key="3">
    <source>
        <dbReference type="Proteomes" id="UP000317881"/>
    </source>
</evidence>
<sequence>MAVRTGVRRLVLTAADLAVSVGGGEGVAQGDQTGTKIGRTAAYRGRSNVQLPGAGSGLTEEGSTRIRPGSRLDPAATARVTRPDWRISLNVVLCGER</sequence>
<evidence type="ECO:0000256" key="1">
    <source>
        <dbReference type="SAM" id="MobiDB-lite"/>
    </source>
</evidence>
<dbReference type="EMBL" id="BJND01000007">
    <property type="protein sequence ID" value="GEC03251.1"/>
    <property type="molecule type" value="Genomic_DNA"/>
</dbReference>
<comment type="caution">
    <text evidence="2">The sequence shown here is derived from an EMBL/GenBank/DDBJ whole genome shotgun (WGS) entry which is preliminary data.</text>
</comment>
<accession>A0A4Y3VCF5</accession>
<protein>
    <submittedName>
        <fullName evidence="2">Uncharacterized protein</fullName>
    </submittedName>
</protein>
<dbReference type="AlphaFoldDB" id="A0A4Y3VCF5"/>
<feature type="region of interest" description="Disordered" evidence="1">
    <location>
        <begin position="48"/>
        <end position="77"/>
    </location>
</feature>
<reference evidence="2 3" key="1">
    <citation type="submission" date="2019-06" db="EMBL/GenBank/DDBJ databases">
        <title>Whole genome shotgun sequence of Streptomyces spinoverrucosus NBRC 14228.</title>
        <authorList>
            <person name="Hosoyama A."/>
            <person name="Uohara A."/>
            <person name="Ohji S."/>
            <person name="Ichikawa N."/>
        </authorList>
    </citation>
    <scope>NUCLEOTIDE SEQUENCE [LARGE SCALE GENOMIC DNA]</scope>
    <source>
        <strain evidence="2 3">NBRC 14228</strain>
    </source>
</reference>
<name>A0A4Y3VCF5_9ACTN</name>